<proteinExistence type="predicted"/>
<gene>
    <name evidence="2" type="ORF">SAMN02745196_02901</name>
</gene>
<organism evidence="2 3">
    <name type="scientific">Clostridium collagenovorans DSM 3089</name>
    <dbReference type="NCBI Taxonomy" id="1121306"/>
    <lineage>
        <taxon>Bacteria</taxon>
        <taxon>Bacillati</taxon>
        <taxon>Bacillota</taxon>
        <taxon>Clostridia</taxon>
        <taxon>Eubacteriales</taxon>
        <taxon>Clostridiaceae</taxon>
        <taxon>Clostridium</taxon>
    </lineage>
</organism>
<accession>A0A1M5YFZ5</accession>
<sequence length="113" mass="12603">MKKILISTFLTLSLALSGSTALASENNNVDCCKHSEVSVEANSISPRGIPCECGGYCSPRTKYGSWVKVGGPIKHGDHYDYKERRTIQYGQQCNSCGRFWLDRTEVDMRIACY</sequence>
<dbReference type="Proteomes" id="UP000184526">
    <property type="component" value="Unassembled WGS sequence"/>
</dbReference>
<feature type="signal peptide" evidence="1">
    <location>
        <begin position="1"/>
        <end position="23"/>
    </location>
</feature>
<evidence type="ECO:0008006" key="4">
    <source>
        <dbReference type="Google" id="ProtNLM"/>
    </source>
</evidence>
<keyword evidence="1" id="KW-0732">Signal</keyword>
<feature type="chain" id="PRO_5013291164" description="Secreted protein" evidence="1">
    <location>
        <begin position="24"/>
        <end position="113"/>
    </location>
</feature>
<dbReference type="RefSeq" id="WP_072832712.1">
    <property type="nucleotide sequence ID" value="NZ_FQXP01000014.1"/>
</dbReference>
<evidence type="ECO:0000313" key="2">
    <source>
        <dbReference type="EMBL" id="SHI10829.1"/>
    </source>
</evidence>
<keyword evidence="3" id="KW-1185">Reference proteome</keyword>
<reference evidence="2 3" key="1">
    <citation type="submission" date="2016-11" db="EMBL/GenBank/DDBJ databases">
        <authorList>
            <person name="Jaros S."/>
            <person name="Januszkiewicz K."/>
            <person name="Wedrychowicz H."/>
        </authorList>
    </citation>
    <scope>NUCLEOTIDE SEQUENCE [LARGE SCALE GENOMIC DNA]</scope>
    <source>
        <strain evidence="2 3">DSM 3089</strain>
    </source>
</reference>
<evidence type="ECO:0000256" key="1">
    <source>
        <dbReference type="SAM" id="SignalP"/>
    </source>
</evidence>
<name>A0A1M5YFZ5_9CLOT</name>
<evidence type="ECO:0000313" key="3">
    <source>
        <dbReference type="Proteomes" id="UP000184526"/>
    </source>
</evidence>
<dbReference type="EMBL" id="FQXP01000014">
    <property type="protein sequence ID" value="SHI10829.1"/>
    <property type="molecule type" value="Genomic_DNA"/>
</dbReference>
<dbReference type="AlphaFoldDB" id="A0A1M5YFZ5"/>
<protein>
    <recommendedName>
        <fullName evidence="4">Secreted protein</fullName>
    </recommendedName>
</protein>